<dbReference type="InterPro" id="IPR005514">
    <property type="entry name" value="DUF316"/>
</dbReference>
<dbReference type="Gene3D" id="2.40.10.10">
    <property type="entry name" value="Trypsin-like serine proteases"/>
    <property type="match status" value="1"/>
</dbReference>
<accession>A0AAE9DZY8</accession>
<protein>
    <recommendedName>
        <fullName evidence="3">Peptidase S1 domain-containing protein</fullName>
    </recommendedName>
</protein>
<gene>
    <name evidence="1" type="ORF">L5515_000514</name>
</gene>
<dbReference type="AlphaFoldDB" id="A0AAE9DZY8"/>
<evidence type="ECO:0000313" key="1">
    <source>
        <dbReference type="EMBL" id="UMM11021.1"/>
    </source>
</evidence>
<dbReference type="Pfam" id="PF03761">
    <property type="entry name" value="DUF316"/>
    <property type="match status" value="1"/>
</dbReference>
<dbReference type="EMBL" id="CP092620">
    <property type="protein sequence ID" value="UMM11021.1"/>
    <property type="molecule type" value="Genomic_DNA"/>
</dbReference>
<reference evidence="1 2" key="1">
    <citation type="submission" date="2022-04" db="EMBL/GenBank/DDBJ databases">
        <title>Chromosome-level reference genomes for two strains of Caenorhabditis briggsae: an improved platform for comparative genomics.</title>
        <authorList>
            <person name="Stevens L."/>
            <person name="Andersen E."/>
        </authorList>
    </citation>
    <scope>NUCLEOTIDE SEQUENCE [LARGE SCALE GENOMIC DNA]</scope>
    <source>
        <strain evidence="1">VX34</strain>
        <tissue evidence="1">Whole-organism</tissue>
    </source>
</reference>
<dbReference type="SUPFAM" id="SSF50494">
    <property type="entry name" value="Trypsin-like serine proteases"/>
    <property type="match status" value="1"/>
</dbReference>
<organism evidence="1 2">
    <name type="scientific">Caenorhabditis briggsae</name>
    <dbReference type="NCBI Taxonomy" id="6238"/>
    <lineage>
        <taxon>Eukaryota</taxon>
        <taxon>Metazoa</taxon>
        <taxon>Ecdysozoa</taxon>
        <taxon>Nematoda</taxon>
        <taxon>Chromadorea</taxon>
        <taxon>Rhabditida</taxon>
        <taxon>Rhabditina</taxon>
        <taxon>Rhabditomorpha</taxon>
        <taxon>Rhabditoidea</taxon>
        <taxon>Rhabditidae</taxon>
        <taxon>Peloderinae</taxon>
        <taxon>Caenorhabditis</taxon>
    </lineage>
</organism>
<name>A0AAE9DZY8_CAEBR</name>
<evidence type="ECO:0008006" key="3">
    <source>
        <dbReference type="Google" id="ProtNLM"/>
    </source>
</evidence>
<dbReference type="InterPro" id="IPR043504">
    <property type="entry name" value="Peptidase_S1_PA_chymotrypsin"/>
</dbReference>
<evidence type="ECO:0000313" key="2">
    <source>
        <dbReference type="Proteomes" id="UP000829354"/>
    </source>
</evidence>
<dbReference type="InterPro" id="IPR009003">
    <property type="entry name" value="Peptidase_S1_PA"/>
</dbReference>
<proteinExistence type="predicted"/>
<sequence length="151" mass="17338">MRNKVIFGTKTESKEAPWAVPIAVYRYEGVLHCTATLVSSRHIITARHCFVRDFEHGSFRYVFNGEVINKDNCRGEDYIVPPERSEADIHFATRCRDEETCENINLPTNLITRKPALVKAYSSLSFSFQKNNLGCLTRTVFRKCSNISQSR</sequence>
<keyword evidence="2" id="KW-1185">Reference proteome</keyword>
<dbReference type="Proteomes" id="UP000829354">
    <property type="component" value="Chromosome I"/>
</dbReference>